<evidence type="ECO:0000256" key="2">
    <source>
        <dbReference type="ARBA" id="ARBA00022525"/>
    </source>
</evidence>
<dbReference type="PANTHER" id="PTHR14186">
    <property type="entry name" value="INSULIN-LIKE GROWTH FACTOR BINDING PROTEIN-RELATED"/>
    <property type="match status" value="1"/>
</dbReference>
<evidence type="ECO:0000259" key="6">
    <source>
        <dbReference type="PROSITE" id="PS51323"/>
    </source>
</evidence>
<dbReference type="SMART" id="SM00121">
    <property type="entry name" value="IB"/>
    <property type="match status" value="1"/>
</dbReference>
<feature type="chain" id="PRO_5012385683" evidence="5">
    <location>
        <begin position="18"/>
        <end position="102"/>
    </location>
</feature>
<dbReference type="GO" id="GO:0001558">
    <property type="term" value="P:regulation of cell growth"/>
    <property type="evidence" value="ECO:0007669"/>
    <property type="project" value="InterPro"/>
</dbReference>
<keyword evidence="3 5" id="KW-0732">Signal</keyword>
<dbReference type="SUPFAM" id="SSF57184">
    <property type="entry name" value="Growth factor receptor domain"/>
    <property type="match status" value="1"/>
</dbReference>
<sequence>MWLRLALICLLGSCVYSLSCPCWRDRENLDKYCGPPPEECALGQTFDACGCCKVCFKTEGEDCGGPWKVYGKCGEGLTCAKPDHPEKLIRDQLTGVCVKKQQ</sequence>
<name>A0A1L4BJ50_HEMLE</name>
<evidence type="ECO:0000256" key="1">
    <source>
        <dbReference type="ARBA" id="ARBA00004613"/>
    </source>
</evidence>
<dbReference type="AlphaFoldDB" id="A0A1L4BJ50"/>
<comment type="subcellular location">
    <subcellularLocation>
        <location evidence="1">Secreted</location>
    </subcellularLocation>
</comment>
<dbReference type="PROSITE" id="PS51323">
    <property type="entry name" value="IGFBP_N_2"/>
    <property type="match status" value="1"/>
</dbReference>
<evidence type="ECO:0000256" key="5">
    <source>
        <dbReference type="SAM" id="SignalP"/>
    </source>
</evidence>
<dbReference type="InterPro" id="IPR000867">
    <property type="entry name" value="IGFBP-like"/>
</dbReference>
<evidence type="ECO:0000313" key="7">
    <source>
        <dbReference type="EMBL" id="API81345.1"/>
    </source>
</evidence>
<feature type="signal peptide" evidence="5">
    <location>
        <begin position="1"/>
        <end position="17"/>
    </location>
</feature>
<dbReference type="GO" id="GO:0005520">
    <property type="term" value="F:insulin-like growth factor binding"/>
    <property type="evidence" value="ECO:0007669"/>
    <property type="project" value="InterPro"/>
</dbReference>
<feature type="domain" description="IGFBP N-terminal" evidence="6">
    <location>
        <begin position="16"/>
        <end position="100"/>
    </location>
</feature>
<dbReference type="PANTHER" id="PTHR14186:SF20">
    <property type="entry name" value="CYSTEINE-RICH MOTOR NEURON 1 PROTEIN-LIKE"/>
    <property type="match status" value="1"/>
</dbReference>
<accession>A0A1L4BJ50</accession>
<dbReference type="EMBL" id="KX924482">
    <property type="protein sequence ID" value="API81345.1"/>
    <property type="molecule type" value="mRNA"/>
</dbReference>
<organism evidence="7">
    <name type="scientific">Hemiscorpius lepturus</name>
    <name type="common">Scorpion</name>
    <dbReference type="NCBI Taxonomy" id="520031"/>
    <lineage>
        <taxon>Eukaryota</taxon>
        <taxon>Metazoa</taxon>
        <taxon>Ecdysozoa</taxon>
        <taxon>Arthropoda</taxon>
        <taxon>Chelicerata</taxon>
        <taxon>Arachnida</taxon>
        <taxon>Scorpiones</taxon>
        <taxon>Iurida</taxon>
        <taxon>Scorpionoidea</taxon>
        <taxon>Hemiscorpiidae</taxon>
    </lineage>
</organism>
<keyword evidence="2" id="KW-0964">Secreted</keyword>
<dbReference type="InterPro" id="IPR011390">
    <property type="entry name" value="IGFBP_rP_mac25"/>
</dbReference>
<dbReference type="Pfam" id="PF00219">
    <property type="entry name" value="IGFBP"/>
    <property type="match status" value="1"/>
</dbReference>
<dbReference type="GO" id="GO:0009966">
    <property type="term" value="P:regulation of signal transduction"/>
    <property type="evidence" value="ECO:0007669"/>
    <property type="project" value="TreeGrafter"/>
</dbReference>
<proteinExistence type="evidence at transcript level"/>
<evidence type="ECO:0000256" key="4">
    <source>
        <dbReference type="ARBA" id="ARBA00023157"/>
    </source>
</evidence>
<dbReference type="GO" id="GO:0005576">
    <property type="term" value="C:extracellular region"/>
    <property type="evidence" value="ECO:0007669"/>
    <property type="project" value="UniProtKB-SubCell"/>
</dbReference>
<reference evidence="7" key="1">
    <citation type="journal article" date="2016" name="Toxicon">
        <title>The first report on transcriptome analysis of the venom gland of Iranian scorpion, Hemiscorpius lepturus.</title>
        <authorList>
            <person name="Kazemi-Lomedasht F."/>
            <person name="Khalaj V."/>
            <person name="Bagheri K.P."/>
            <person name="Behdani M."/>
            <person name="Shahbazzadeh D."/>
        </authorList>
    </citation>
    <scope>NUCLEOTIDE SEQUENCE</scope>
    <source>
        <strain evidence="7">HLVPr4</strain>
        <tissue evidence="7">Venom gland</tissue>
    </source>
</reference>
<dbReference type="InterPro" id="IPR009030">
    <property type="entry name" value="Growth_fac_rcpt_cys_sf"/>
</dbReference>
<dbReference type="Gene3D" id="4.10.40.20">
    <property type="match status" value="1"/>
</dbReference>
<protein>
    <submittedName>
        <fullName evidence="7">Venom toxin</fullName>
    </submittedName>
</protein>
<evidence type="ECO:0000256" key="3">
    <source>
        <dbReference type="ARBA" id="ARBA00022729"/>
    </source>
</evidence>
<keyword evidence="4" id="KW-1015">Disulfide bond</keyword>